<feature type="compositionally biased region" description="Basic and acidic residues" evidence="1">
    <location>
        <begin position="162"/>
        <end position="171"/>
    </location>
</feature>
<name>A0A5J5IJ55_9BACT</name>
<reference evidence="2 3" key="1">
    <citation type="submission" date="2019-09" db="EMBL/GenBank/DDBJ databases">
        <title>Draft genome sequence of Ginsengibacter sp. BR5-29.</title>
        <authorList>
            <person name="Im W.-T."/>
        </authorList>
    </citation>
    <scope>NUCLEOTIDE SEQUENCE [LARGE SCALE GENOMIC DNA]</scope>
    <source>
        <strain evidence="2 3">BR5-29</strain>
    </source>
</reference>
<evidence type="ECO:0000313" key="3">
    <source>
        <dbReference type="Proteomes" id="UP000326903"/>
    </source>
</evidence>
<gene>
    <name evidence="2" type="ORF">FW778_01750</name>
</gene>
<sequence length="171" mass="18991">MKPTSRLFFVVLILVVLQNGSVFGQLAGANLAAHGVLALIGGNREKKQERLIDKSTTQEKISGLNVSVLRVKESDIKSKAKAHIIALQNRLTQYNTQYKNNQPLTVPKKDSDLIAIQDIDENWPVDEYASELRAYKRYASQQKQQMSTAPADGLHTMPANLTKKDTTGTKL</sequence>
<organism evidence="2 3">
    <name type="scientific">Ginsengibacter hankyongi</name>
    <dbReference type="NCBI Taxonomy" id="2607284"/>
    <lineage>
        <taxon>Bacteria</taxon>
        <taxon>Pseudomonadati</taxon>
        <taxon>Bacteroidota</taxon>
        <taxon>Chitinophagia</taxon>
        <taxon>Chitinophagales</taxon>
        <taxon>Chitinophagaceae</taxon>
        <taxon>Ginsengibacter</taxon>
    </lineage>
</organism>
<protein>
    <submittedName>
        <fullName evidence="2">Uncharacterized protein</fullName>
    </submittedName>
</protein>
<dbReference type="EMBL" id="VYQF01000001">
    <property type="protein sequence ID" value="KAA9040791.1"/>
    <property type="molecule type" value="Genomic_DNA"/>
</dbReference>
<accession>A0A5J5IJ55</accession>
<evidence type="ECO:0000313" key="2">
    <source>
        <dbReference type="EMBL" id="KAA9040791.1"/>
    </source>
</evidence>
<proteinExistence type="predicted"/>
<dbReference type="Proteomes" id="UP000326903">
    <property type="component" value="Unassembled WGS sequence"/>
</dbReference>
<dbReference type="AlphaFoldDB" id="A0A5J5IJ55"/>
<keyword evidence="3" id="KW-1185">Reference proteome</keyword>
<comment type="caution">
    <text evidence="2">The sequence shown here is derived from an EMBL/GenBank/DDBJ whole genome shotgun (WGS) entry which is preliminary data.</text>
</comment>
<feature type="region of interest" description="Disordered" evidence="1">
    <location>
        <begin position="143"/>
        <end position="171"/>
    </location>
</feature>
<evidence type="ECO:0000256" key="1">
    <source>
        <dbReference type="SAM" id="MobiDB-lite"/>
    </source>
</evidence>
<dbReference type="RefSeq" id="WP_150412879.1">
    <property type="nucleotide sequence ID" value="NZ_VYQF01000001.1"/>
</dbReference>